<evidence type="ECO:0000313" key="1">
    <source>
        <dbReference type="EMBL" id="MPM81907.1"/>
    </source>
</evidence>
<accession>A0A645CYD3</accession>
<gene>
    <name evidence="1" type="ORF">SDC9_128964</name>
</gene>
<reference evidence="1" key="1">
    <citation type="submission" date="2019-08" db="EMBL/GenBank/DDBJ databases">
        <authorList>
            <person name="Kucharzyk K."/>
            <person name="Murdoch R.W."/>
            <person name="Higgins S."/>
            <person name="Loffler F."/>
        </authorList>
    </citation>
    <scope>NUCLEOTIDE SEQUENCE</scope>
</reference>
<organism evidence="1">
    <name type="scientific">bioreactor metagenome</name>
    <dbReference type="NCBI Taxonomy" id="1076179"/>
    <lineage>
        <taxon>unclassified sequences</taxon>
        <taxon>metagenomes</taxon>
        <taxon>ecological metagenomes</taxon>
    </lineage>
</organism>
<proteinExistence type="predicted"/>
<name>A0A645CYD3_9ZZZZ</name>
<dbReference type="EMBL" id="VSSQ01031130">
    <property type="protein sequence ID" value="MPM81907.1"/>
    <property type="molecule type" value="Genomic_DNA"/>
</dbReference>
<sequence>MMLTSFVILCRSNGRDKQVQTLFVSASLADGVEKVRDAIMTLGRSQATKDCLYPSLPTFLIVTIYQDTPHPLPDGCMIACYILGASTAHKIIRRNNHYGKRTYHNYLPRHTHL</sequence>
<dbReference type="AlphaFoldDB" id="A0A645CYD3"/>
<comment type="caution">
    <text evidence="1">The sequence shown here is derived from an EMBL/GenBank/DDBJ whole genome shotgun (WGS) entry which is preliminary data.</text>
</comment>
<protein>
    <submittedName>
        <fullName evidence="1">Uncharacterized protein</fullName>
    </submittedName>
</protein>